<evidence type="ECO:0000256" key="2">
    <source>
        <dbReference type="ARBA" id="ARBA00012652"/>
    </source>
</evidence>
<evidence type="ECO:0000313" key="9">
    <source>
        <dbReference type="EMBL" id="TYP90248.1"/>
    </source>
</evidence>
<dbReference type="Pfam" id="PF17389">
    <property type="entry name" value="Bac_rhamnosid6H"/>
    <property type="match status" value="1"/>
</dbReference>
<dbReference type="InterPro" id="IPR035398">
    <property type="entry name" value="Bac_rhamnosid_C"/>
</dbReference>
<dbReference type="InterPro" id="IPR016007">
    <property type="entry name" value="Alpha_rhamnosid"/>
</dbReference>
<dbReference type="GO" id="GO:0030596">
    <property type="term" value="F:alpha-L-rhamnosidase activity"/>
    <property type="evidence" value="ECO:0007669"/>
    <property type="project" value="UniProtKB-EC"/>
</dbReference>
<keyword evidence="4" id="KW-0732">Signal</keyword>
<dbReference type="Pfam" id="PF25788">
    <property type="entry name" value="Ig_Rha78A_N"/>
    <property type="match status" value="1"/>
</dbReference>
<evidence type="ECO:0000256" key="4">
    <source>
        <dbReference type="SAM" id="SignalP"/>
    </source>
</evidence>
<dbReference type="Proteomes" id="UP000325105">
    <property type="component" value="Unassembled WGS sequence"/>
</dbReference>
<dbReference type="Gene3D" id="2.60.420.10">
    <property type="entry name" value="Maltose phosphorylase, domain 3"/>
    <property type="match status" value="1"/>
</dbReference>
<feature type="chain" id="PRO_5024342195" description="alpha-L-rhamnosidase" evidence="4">
    <location>
        <begin position="27"/>
        <end position="886"/>
    </location>
</feature>
<evidence type="ECO:0000256" key="3">
    <source>
        <dbReference type="ARBA" id="ARBA00022801"/>
    </source>
</evidence>
<dbReference type="Gene3D" id="2.60.40.10">
    <property type="entry name" value="Immunoglobulins"/>
    <property type="match status" value="1"/>
</dbReference>
<keyword evidence="3" id="KW-0378">Hydrolase</keyword>
<feature type="domain" description="Bacterial alpha-L-rhamnosidase N-terminal" evidence="6">
    <location>
        <begin position="173"/>
        <end position="344"/>
    </location>
</feature>
<dbReference type="InterPro" id="IPR013737">
    <property type="entry name" value="Bac_rhamnosid_N"/>
</dbReference>
<dbReference type="Pfam" id="PF17390">
    <property type="entry name" value="Bac_rhamnosid_C"/>
    <property type="match status" value="1"/>
</dbReference>
<gene>
    <name evidence="9" type="ORF">BC792_12429</name>
</gene>
<dbReference type="EC" id="3.2.1.40" evidence="2"/>
<feature type="signal peptide" evidence="4">
    <location>
        <begin position="1"/>
        <end position="26"/>
    </location>
</feature>
<protein>
    <recommendedName>
        <fullName evidence="2">alpha-L-rhamnosidase</fullName>
        <ecNumber evidence="2">3.2.1.40</ecNumber>
    </recommendedName>
</protein>
<evidence type="ECO:0000259" key="8">
    <source>
        <dbReference type="Pfam" id="PF17390"/>
    </source>
</evidence>
<evidence type="ECO:0000259" key="7">
    <source>
        <dbReference type="Pfam" id="PF17389"/>
    </source>
</evidence>
<proteinExistence type="predicted"/>
<dbReference type="PANTHER" id="PTHR33307:SF6">
    <property type="entry name" value="ALPHA-RHAMNOSIDASE (EUROFUNG)-RELATED"/>
    <property type="match status" value="1"/>
</dbReference>
<evidence type="ECO:0000259" key="5">
    <source>
        <dbReference type="Pfam" id="PF05592"/>
    </source>
</evidence>
<dbReference type="AlphaFoldDB" id="A0A5S5D4M9"/>
<evidence type="ECO:0000313" key="10">
    <source>
        <dbReference type="Proteomes" id="UP000325105"/>
    </source>
</evidence>
<evidence type="ECO:0000256" key="1">
    <source>
        <dbReference type="ARBA" id="ARBA00001445"/>
    </source>
</evidence>
<dbReference type="Pfam" id="PF08531">
    <property type="entry name" value="Bac_rhamnosid_N"/>
    <property type="match status" value="1"/>
</dbReference>
<dbReference type="PIRSF" id="PIRSF010631">
    <property type="entry name" value="A-rhamnsds"/>
    <property type="match status" value="1"/>
</dbReference>
<dbReference type="EMBL" id="VNHX01000024">
    <property type="protein sequence ID" value="TYP90248.1"/>
    <property type="molecule type" value="Genomic_DNA"/>
</dbReference>
<reference evidence="9 10" key="1">
    <citation type="submission" date="2019-07" db="EMBL/GenBank/DDBJ databases">
        <title>Genomic Encyclopedia of Archaeal and Bacterial Type Strains, Phase II (KMG-II): from individual species to whole genera.</title>
        <authorList>
            <person name="Goeker M."/>
        </authorList>
    </citation>
    <scope>NUCLEOTIDE SEQUENCE [LARGE SCALE GENOMIC DNA]</scope>
    <source>
        <strain evidence="9 10">DSM 18850</strain>
    </source>
</reference>
<evidence type="ECO:0000259" key="6">
    <source>
        <dbReference type="Pfam" id="PF08531"/>
    </source>
</evidence>
<dbReference type="SUPFAM" id="SSF48208">
    <property type="entry name" value="Six-hairpin glycosidases"/>
    <property type="match status" value="1"/>
</dbReference>
<name>A0A5S5D4M9_9SPHI</name>
<dbReference type="InterPro" id="IPR008928">
    <property type="entry name" value="6-hairpin_glycosidase_sf"/>
</dbReference>
<comment type="catalytic activity">
    <reaction evidence="1">
        <text>Hydrolysis of terminal non-reducing alpha-L-rhamnose residues in alpha-L-rhamnosides.</text>
        <dbReference type="EC" id="3.2.1.40"/>
    </reaction>
</comment>
<dbReference type="Gene3D" id="2.60.120.260">
    <property type="entry name" value="Galactose-binding domain-like"/>
    <property type="match status" value="2"/>
</dbReference>
<comment type="caution">
    <text evidence="9">The sequence shown here is derived from an EMBL/GenBank/DDBJ whole genome shotgun (WGS) entry which is preliminary data.</text>
</comment>
<dbReference type="Pfam" id="PF05592">
    <property type="entry name" value="Bac_rhamnosid"/>
    <property type="match status" value="1"/>
</dbReference>
<dbReference type="InterPro" id="IPR008902">
    <property type="entry name" value="Rhamnosid_concanavalin"/>
</dbReference>
<dbReference type="InterPro" id="IPR013783">
    <property type="entry name" value="Ig-like_fold"/>
</dbReference>
<keyword evidence="10" id="KW-1185">Reference proteome</keyword>
<dbReference type="Gene3D" id="1.50.10.10">
    <property type="match status" value="1"/>
</dbReference>
<dbReference type="InterPro" id="IPR035396">
    <property type="entry name" value="Bac_rhamnosid6H"/>
</dbReference>
<dbReference type="InterPro" id="IPR012341">
    <property type="entry name" value="6hp_glycosidase-like_sf"/>
</dbReference>
<organism evidence="9 10">
    <name type="scientific">Sphingobacterium allocomposti</name>
    <dbReference type="NCBI Taxonomy" id="415956"/>
    <lineage>
        <taxon>Bacteria</taxon>
        <taxon>Pseudomonadati</taxon>
        <taxon>Bacteroidota</taxon>
        <taxon>Sphingobacteriia</taxon>
        <taxon>Sphingobacteriales</taxon>
        <taxon>Sphingobacteriaceae</taxon>
        <taxon>Sphingobacterium</taxon>
    </lineage>
</organism>
<feature type="domain" description="Alpha-L-rhamnosidase C-terminal" evidence="8">
    <location>
        <begin position="804"/>
        <end position="864"/>
    </location>
</feature>
<accession>A0A5S5D4M9</accession>
<dbReference type="GO" id="GO:0005975">
    <property type="term" value="P:carbohydrate metabolic process"/>
    <property type="evidence" value="ECO:0007669"/>
    <property type="project" value="InterPro"/>
</dbReference>
<dbReference type="PANTHER" id="PTHR33307">
    <property type="entry name" value="ALPHA-RHAMNOSIDASE (EUROFUNG)"/>
    <property type="match status" value="1"/>
</dbReference>
<feature type="domain" description="Alpha-L-rhamnosidase concanavalin-like" evidence="5">
    <location>
        <begin position="354"/>
        <end position="460"/>
    </location>
</feature>
<feature type="domain" description="Alpha-L-rhamnosidase six-hairpin glycosidase" evidence="7">
    <location>
        <begin position="469"/>
        <end position="794"/>
    </location>
</feature>
<sequence length="886" mass="100722">MLYQNMQKTYLAWIFLLLLSSTALHARQSSSFRPYDLRCEHLERPMGIDNPHPRLSWKIASPHDGAQQSAYRILIASDSLELLKDGTAWWDSGKQLSQDMLLTYSGRPLQPYQQYYWCVEVWDKNGQQGRSSIASFEMGLLNEQQWQGSWISDGNNPDFLPAPYFRKTFRSAKAIKSARAYIAVGGLYELYINGSRIGDQQLNPMYTRFDRRILYVTHDVTQHVRKGGNAIGIILGNGWYNHQSRAVWDFDRAPWRNRPAFCLDLRITYEDGTVETITSGLDWKTSTGGLQFNSIYTGEHVDARLEQKGWNRTDFDDSKWHGVRLRSAPSPVITSQQLRPIRHVRRLTAQSFKRFSDKNYLFDFGQNMAGMTELRILGTKGTKVYVKHGERRGTDGHLDLSNIDVYYRGDKEKEPFQTDILTLSGEADTFKTTFNYKGFRYVEVSSDTPITLTSTDLTAHFTHSDVPAVGQIKASNPLVEKLWKAANNSYLSNLMGYPTDCPQREKNGWTGDGHFAIESAFYNFDAITIYEKWLADHRDEQQPNGVLPDIIPTGGWGYGTDNGLDWTSTIAIIPWHIYLFYGDSKALSDSYAAIKRYVDYVDRTSPNHLTSWGRGDWVPVKSTSNKELTSSIYFYVDASILAQAARLFNKEDDYLHYSALAEKIKHAINEKFLDSTAGIYANGTQTELSMPLYWGVVPRAMQQKVADVLAAKVAENGFHLDVGVLGAKALLNALSENGHTETAYKVAVQDTYPSWGWWIANGATTLLENWDLNATRDISDNHMMFGEIGAWFFKGLGGIYPDKENPGFRHVILKPYFVSGLEHFEASHRSPYGEIRSSWVRQGTKIRYEVNIPANSSATLYLPPFLHQSDPIKLGAGTHEFVWNIR</sequence>